<reference evidence="1" key="1">
    <citation type="submission" date="2018-06" db="EMBL/GenBank/DDBJ databases">
        <authorList>
            <person name="Zhirakovskaya E."/>
        </authorList>
    </citation>
    <scope>NUCLEOTIDE SEQUENCE</scope>
</reference>
<dbReference type="AlphaFoldDB" id="A0A3B1A2R8"/>
<organism evidence="1">
    <name type="scientific">hydrothermal vent metagenome</name>
    <dbReference type="NCBI Taxonomy" id="652676"/>
    <lineage>
        <taxon>unclassified sequences</taxon>
        <taxon>metagenomes</taxon>
        <taxon>ecological metagenomes</taxon>
    </lineage>
</organism>
<gene>
    <name evidence="1" type="ORF">MNBD_GAMMA19-509</name>
</gene>
<dbReference type="EMBL" id="UOFV01000197">
    <property type="protein sequence ID" value="VAX00056.1"/>
    <property type="molecule type" value="Genomic_DNA"/>
</dbReference>
<proteinExistence type="predicted"/>
<accession>A0A3B1A2R8</accession>
<evidence type="ECO:0000313" key="1">
    <source>
        <dbReference type="EMBL" id="VAX00056.1"/>
    </source>
</evidence>
<name>A0A3B1A2R8_9ZZZZ</name>
<sequence length="138" mass="15581">MKKGFAGKGSIIAVGLLLCGVFGSAALAGDVAIMKVHFEQRGDSWNVNTTLRHADTGWSHYADAWRVVDEKGKVLGTRTLYHPHEKEQPVTRNLSDLRIPAETHIVFIEAHDKLHGWSKQRVRVDLRKAKGERFEVRR</sequence>
<protein>
    <submittedName>
        <fullName evidence="1">Uncharacterized protein</fullName>
    </submittedName>
</protein>